<evidence type="ECO:0000256" key="3">
    <source>
        <dbReference type="ARBA" id="ARBA00023027"/>
    </source>
</evidence>
<dbReference type="InterPro" id="IPR050418">
    <property type="entry name" value="D-iso_2-hydroxyacid_DH_PdxB"/>
</dbReference>
<dbReference type="CDD" id="cd05299">
    <property type="entry name" value="CtBP_dh"/>
    <property type="match status" value="1"/>
</dbReference>
<dbReference type="InterPro" id="IPR036291">
    <property type="entry name" value="NAD(P)-bd_dom_sf"/>
</dbReference>
<dbReference type="Pfam" id="PF02826">
    <property type="entry name" value="2-Hacid_dh_C"/>
    <property type="match status" value="1"/>
</dbReference>
<sequence>MSQRVVIGHRHVAPEDPGIKVLLNAGLEVTAHPNFNDPAAQADLARCDGMIVSLQPIDGPQLDRMPNCRVVTRLGVGYDNIDVPAATKRGVRITYVPDYGVHEVSTHAITLLLVMARNMESLLKASAEGRWDYAAMGTVQRIQNQTLGVLGLGRIGRQTALKGLGLGMRVLGYDPVIPDEDIRAMGIEPADMERVLAESDYISLHVPSMPETRHIINAAALAAMKPTARIINTARGPLIDEEALLAAVRDGTIAGAALDVFETEPPPEDHPLLHEPNVIVTPHAAWYSEAAKTDMQVKASQDVVNVLSGNEPVYPLN</sequence>
<evidence type="ECO:0000259" key="6">
    <source>
        <dbReference type="Pfam" id="PF02826"/>
    </source>
</evidence>
<dbReference type="SUPFAM" id="SSF52283">
    <property type="entry name" value="Formate/glycerate dehydrogenase catalytic domain-like"/>
    <property type="match status" value="1"/>
</dbReference>
<dbReference type="FunFam" id="3.40.50.720:FF:000203">
    <property type="entry name" value="D-3-phosphoglycerate dehydrogenase (SerA)"/>
    <property type="match status" value="1"/>
</dbReference>
<gene>
    <name evidence="7" type="ORF">F4Y08_03555</name>
</gene>
<protein>
    <submittedName>
        <fullName evidence="7">C-terminal binding protein</fullName>
    </submittedName>
</protein>
<dbReference type="InterPro" id="IPR029753">
    <property type="entry name" value="D-isomer_DH_CS"/>
</dbReference>
<dbReference type="AlphaFoldDB" id="A0A6B1DSP0"/>
<evidence type="ECO:0000259" key="5">
    <source>
        <dbReference type="Pfam" id="PF00389"/>
    </source>
</evidence>
<dbReference type="GO" id="GO:0051287">
    <property type="term" value="F:NAD binding"/>
    <property type="evidence" value="ECO:0007669"/>
    <property type="project" value="InterPro"/>
</dbReference>
<proteinExistence type="inferred from homology"/>
<dbReference type="InterPro" id="IPR006140">
    <property type="entry name" value="D-isomer_DH_NAD-bd"/>
</dbReference>
<comment type="caution">
    <text evidence="7">The sequence shown here is derived from an EMBL/GenBank/DDBJ whole genome shotgun (WGS) entry which is preliminary data.</text>
</comment>
<accession>A0A6B1DSP0</accession>
<comment type="similarity">
    <text evidence="1 4">Belongs to the D-isomer specific 2-hydroxyacid dehydrogenase family.</text>
</comment>
<dbReference type="PROSITE" id="PS00065">
    <property type="entry name" value="D_2_HYDROXYACID_DH_1"/>
    <property type="match status" value="1"/>
</dbReference>
<evidence type="ECO:0000256" key="2">
    <source>
        <dbReference type="ARBA" id="ARBA00023002"/>
    </source>
</evidence>
<feature type="domain" description="D-isomer specific 2-hydroxyacid dehydrogenase NAD-binding" evidence="6">
    <location>
        <begin position="110"/>
        <end position="285"/>
    </location>
</feature>
<dbReference type="Pfam" id="PF00389">
    <property type="entry name" value="2-Hacid_dh"/>
    <property type="match status" value="1"/>
</dbReference>
<dbReference type="InterPro" id="IPR029752">
    <property type="entry name" value="D-isomer_DH_CS1"/>
</dbReference>
<organism evidence="7">
    <name type="scientific">Caldilineaceae bacterium SB0662_bin_9</name>
    <dbReference type="NCBI Taxonomy" id="2605258"/>
    <lineage>
        <taxon>Bacteria</taxon>
        <taxon>Bacillati</taxon>
        <taxon>Chloroflexota</taxon>
        <taxon>Caldilineae</taxon>
        <taxon>Caldilineales</taxon>
        <taxon>Caldilineaceae</taxon>
    </lineage>
</organism>
<dbReference type="GO" id="GO:0016616">
    <property type="term" value="F:oxidoreductase activity, acting on the CH-OH group of donors, NAD or NADP as acceptor"/>
    <property type="evidence" value="ECO:0007669"/>
    <property type="project" value="InterPro"/>
</dbReference>
<dbReference type="PANTHER" id="PTHR43761">
    <property type="entry name" value="D-ISOMER SPECIFIC 2-HYDROXYACID DEHYDROGENASE FAMILY PROTEIN (AFU_ORTHOLOGUE AFUA_1G13630)"/>
    <property type="match status" value="1"/>
</dbReference>
<dbReference type="GO" id="GO:0003714">
    <property type="term" value="F:transcription corepressor activity"/>
    <property type="evidence" value="ECO:0007669"/>
    <property type="project" value="InterPro"/>
</dbReference>
<keyword evidence="3" id="KW-0520">NAD</keyword>
<name>A0A6B1DSP0_9CHLR</name>
<dbReference type="PANTHER" id="PTHR43761:SF1">
    <property type="entry name" value="D-ISOMER SPECIFIC 2-HYDROXYACID DEHYDROGENASE CATALYTIC DOMAIN-CONTAINING PROTEIN-RELATED"/>
    <property type="match status" value="1"/>
</dbReference>
<evidence type="ECO:0000256" key="4">
    <source>
        <dbReference type="RuleBase" id="RU003719"/>
    </source>
</evidence>
<evidence type="ECO:0000313" key="7">
    <source>
        <dbReference type="EMBL" id="MYD89404.1"/>
    </source>
</evidence>
<dbReference type="PROSITE" id="PS00671">
    <property type="entry name" value="D_2_HYDROXYACID_DH_3"/>
    <property type="match status" value="1"/>
</dbReference>
<keyword evidence="2 4" id="KW-0560">Oxidoreductase</keyword>
<dbReference type="InterPro" id="IPR006139">
    <property type="entry name" value="D-isomer_2_OHA_DH_cat_dom"/>
</dbReference>
<dbReference type="EMBL" id="VXPY01000019">
    <property type="protein sequence ID" value="MYD89404.1"/>
    <property type="molecule type" value="Genomic_DNA"/>
</dbReference>
<dbReference type="InterPro" id="IPR043322">
    <property type="entry name" value="CtBP"/>
</dbReference>
<dbReference type="SUPFAM" id="SSF51735">
    <property type="entry name" value="NAD(P)-binding Rossmann-fold domains"/>
    <property type="match status" value="1"/>
</dbReference>
<reference evidence="7" key="1">
    <citation type="submission" date="2019-09" db="EMBL/GenBank/DDBJ databases">
        <title>Characterisation of the sponge microbiome using genome-centric metagenomics.</title>
        <authorList>
            <person name="Engelberts J.P."/>
            <person name="Robbins S.J."/>
            <person name="De Goeij J.M."/>
            <person name="Aranda M."/>
            <person name="Bell S.C."/>
            <person name="Webster N.S."/>
        </authorList>
    </citation>
    <scope>NUCLEOTIDE SEQUENCE</scope>
    <source>
        <strain evidence="7">SB0662_bin_9</strain>
    </source>
</reference>
<evidence type="ECO:0000256" key="1">
    <source>
        <dbReference type="ARBA" id="ARBA00005854"/>
    </source>
</evidence>
<dbReference type="Gene3D" id="3.40.50.720">
    <property type="entry name" value="NAD(P)-binding Rossmann-like Domain"/>
    <property type="match status" value="2"/>
</dbReference>
<feature type="domain" description="D-isomer specific 2-hydroxyacid dehydrogenase catalytic" evidence="5">
    <location>
        <begin position="19"/>
        <end position="316"/>
    </location>
</feature>